<dbReference type="InterPro" id="IPR003660">
    <property type="entry name" value="HAMP_dom"/>
</dbReference>
<organism evidence="3 4">
    <name type="scientific">Pararhodospirillum oryzae</name>
    <dbReference type="NCBI Taxonomy" id="478448"/>
    <lineage>
        <taxon>Bacteria</taxon>
        <taxon>Pseudomonadati</taxon>
        <taxon>Pseudomonadota</taxon>
        <taxon>Alphaproteobacteria</taxon>
        <taxon>Rhodospirillales</taxon>
        <taxon>Rhodospirillaceae</taxon>
        <taxon>Pararhodospirillum</taxon>
    </lineage>
</organism>
<keyword evidence="1" id="KW-0378">Hydrolase</keyword>
<comment type="caution">
    <text evidence="3">The sequence shown here is derived from an EMBL/GenBank/DDBJ whole genome shotgun (WGS) entry which is preliminary data.</text>
</comment>
<evidence type="ECO:0000313" key="4">
    <source>
        <dbReference type="Proteomes" id="UP000321567"/>
    </source>
</evidence>
<dbReference type="SMART" id="SM00331">
    <property type="entry name" value="PP2C_SIG"/>
    <property type="match status" value="1"/>
</dbReference>
<dbReference type="GO" id="GO:0007165">
    <property type="term" value="P:signal transduction"/>
    <property type="evidence" value="ECO:0007669"/>
    <property type="project" value="InterPro"/>
</dbReference>
<keyword evidence="4" id="KW-1185">Reference proteome</keyword>
<accession>A0A512H760</accession>
<evidence type="ECO:0000256" key="1">
    <source>
        <dbReference type="ARBA" id="ARBA00022801"/>
    </source>
</evidence>
<dbReference type="Pfam" id="PF07228">
    <property type="entry name" value="SpoIIE"/>
    <property type="match status" value="1"/>
</dbReference>
<proteinExistence type="predicted"/>
<evidence type="ECO:0000259" key="2">
    <source>
        <dbReference type="PROSITE" id="PS50885"/>
    </source>
</evidence>
<dbReference type="Gene3D" id="3.60.40.10">
    <property type="entry name" value="PPM-type phosphatase domain"/>
    <property type="match status" value="1"/>
</dbReference>
<dbReference type="Gene3D" id="6.10.340.10">
    <property type="match status" value="1"/>
</dbReference>
<gene>
    <name evidence="3" type="ORF">ROR02_14180</name>
</gene>
<dbReference type="SUPFAM" id="SSF158472">
    <property type="entry name" value="HAMP domain-like"/>
    <property type="match status" value="1"/>
</dbReference>
<dbReference type="RefSeq" id="WP_147163326.1">
    <property type="nucleotide sequence ID" value="NZ_BJZO01000032.1"/>
</dbReference>
<dbReference type="PROSITE" id="PS50885">
    <property type="entry name" value="HAMP"/>
    <property type="match status" value="1"/>
</dbReference>
<dbReference type="AlphaFoldDB" id="A0A512H760"/>
<sequence>MMLRTRLTLGVSLCFIAVTAIVVLEGRLRLAEAERRFEQAEIAGHRNAWTGAFNAEMRGLKDEIAALPNNDLVVRALAEPASGALPAPGSSPSSVSSDPFFADLLARVRARLPGADLEVVRADGTVVSASHPGPARFLTGARLAGLLGATRGMQGLVAVPDPQAGHPPRVLIAVGAPVFTRFGAAGAVALLVDASALLPELEATTGTPVFLLAPDGRTVVAEGAPQWPGNPLVAQNAPANGRLVRVSVDGRVIESTLLPLQGMEGDRAAVFAVSRDITGPWRQALLLSTLSYGVVGTELALFLAALHWYLRISFRPLNAAIRVLNALSRGDTSVAGPSTTGRDEIGRLARTMENFRRDQKLLAETSAAKERIESELSVARDIQSHIVPTDFAFPDHPEFELHAVMEPAKAVGGDLYDFFMLDDRRLFFLIGDVSDKGVPAALFMAIAKALFKNVALATDLPLDQIMARVNRQLTTDNPSEMFVTVFACVLDLETGVVTYCDGGHELPGRLTPDGKAEILKKEGGLALGFIAEYAYQTARIDLQPGDAVLLYTDGVNEAMNPTHEMFKVERITTTLQGDLAARGSPADVTRTLLGAVHGFANGAAQSDDITILMVRWKGPRSAFVPAPGEVA</sequence>
<feature type="domain" description="HAMP" evidence="2">
    <location>
        <begin position="311"/>
        <end position="364"/>
    </location>
</feature>
<protein>
    <recommendedName>
        <fullName evidence="2">HAMP domain-containing protein</fullName>
    </recommendedName>
</protein>
<reference evidence="3 4" key="1">
    <citation type="submission" date="2019-07" db="EMBL/GenBank/DDBJ databases">
        <title>Whole genome shotgun sequence of Rhodospirillum oryzae NBRC 107573.</title>
        <authorList>
            <person name="Hosoyama A."/>
            <person name="Uohara A."/>
            <person name="Ohji S."/>
            <person name="Ichikawa N."/>
        </authorList>
    </citation>
    <scope>NUCLEOTIDE SEQUENCE [LARGE SCALE GENOMIC DNA]</scope>
    <source>
        <strain evidence="3 4">NBRC 107573</strain>
    </source>
</reference>
<dbReference type="SUPFAM" id="SSF81606">
    <property type="entry name" value="PP2C-like"/>
    <property type="match status" value="1"/>
</dbReference>
<dbReference type="PANTHER" id="PTHR43156:SF2">
    <property type="entry name" value="STAGE II SPORULATION PROTEIN E"/>
    <property type="match status" value="1"/>
</dbReference>
<evidence type="ECO:0000313" key="3">
    <source>
        <dbReference type="EMBL" id="GEO81287.1"/>
    </source>
</evidence>
<dbReference type="PANTHER" id="PTHR43156">
    <property type="entry name" value="STAGE II SPORULATION PROTEIN E-RELATED"/>
    <property type="match status" value="1"/>
</dbReference>
<dbReference type="Pfam" id="PF00672">
    <property type="entry name" value="HAMP"/>
    <property type="match status" value="1"/>
</dbReference>
<dbReference type="InterPro" id="IPR052016">
    <property type="entry name" value="Bact_Sigma-Reg"/>
</dbReference>
<dbReference type="GO" id="GO:0016791">
    <property type="term" value="F:phosphatase activity"/>
    <property type="evidence" value="ECO:0007669"/>
    <property type="project" value="TreeGrafter"/>
</dbReference>
<dbReference type="Proteomes" id="UP000321567">
    <property type="component" value="Unassembled WGS sequence"/>
</dbReference>
<dbReference type="CDD" id="cd06225">
    <property type="entry name" value="HAMP"/>
    <property type="match status" value="1"/>
</dbReference>
<dbReference type="InterPro" id="IPR001932">
    <property type="entry name" value="PPM-type_phosphatase-like_dom"/>
</dbReference>
<name>A0A512H760_9PROT</name>
<dbReference type="OrthoDB" id="9802500at2"/>
<dbReference type="InterPro" id="IPR036457">
    <property type="entry name" value="PPM-type-like_dom_sf"/>
</dbReference>
<dbReference type="GO" id="GO:0016020">
    <property type="term" value="C:membrane"/>
    <property type="evidence" value="ECO:0007669"/>
    <property type="project" value="InterPro"/>
</dbReference>
<dbReference type="EMBL" id="BJZO01000032">
    <property type="protein sequence ID" value="GEO81287.1"/>
    <property type="molecule type" value="Genomic_DNA"/>
</dbReference>